<name>A0AAN9KQE7_CANGL</name>
<comment type="caution">
    <text evidence="2">The sequence shown here is derived from an EMBL/GenBank/DDBJ whole genome shotgun (WGS) entry which is preliminary data.</text>
</comment>
<protein>
    <submittedName>
        <fullName evidence="2">Uncharacterized protein</fullName>
    </submittedName>
</protein>
<feature type="compositionally biased region" description="Basic and acidic residues" evidence="1">
    <location>
        <begin position="11"/>
        <end position="22"/>
    </location>
</feature>
<reference evidence="2 3" key="1">
    <citation type="submission" date="2024-01" db="EMBL/GenBank/DDBJ databases">
        <title>The genomes of 5 underutilized Papilionoideae crops provide insights into root nodulation and disease resistanc.</title>
        <authorList>
            <person name="Jiang F."/>
        </authorList>
    </citation>
    <scope>NUCLEOTIDE SEQUENCE [LARGE SCALE GENOMIC DNA]</scope>
    <source>
        <strain evidence="2">LVBAO_FW01</strain>
        <tissue evidence="2">Leaves</tissue>
    </source>
</reference>
<sequence>MGSERRRRFHGFLDKREPREAGFTEQRPPLAPDSGGITGCCTSNPQKPSEPYAMNHHFFSCSRAFGMKAGYSIRKTEKRQRVAIDLKLFCASYGFGKESMA</sequence>
<dbReference type="EMBL" id="JAYMYQ010000007">
    <property type="protein sequence ID" value="KAK7320368.1"/>
    <property type="molecule type" value="Genomic_DNA"/>
</dbReference>
<organism evidence="2 3">
    <name type="scientific">Canavalia gladiata</name>
    <name type="common">Sword bean</name>
    <name type="synonym">Dolichos gladiatus</name>
    <dbReference type="NCBI Taxonomy" id="3824"/>
    <lineage>
        <taxon>Eukaryota</taxon>
        <taxon>Viridiplantae</taxon>
        <taxon>Streptophyta</taxon>
        <taxon>Embryophyta</taxon>
        <taxon>Tracheophyta</taxon>
        <taxon>Spermatophyta</taxon>
        <taxon>Magnoliopsida</taxon>
        <taxon>eudicotyledons</taxon>
        <taxon>Gunneridae</taxon>
        <taxon>Pentapetalae</taxon>
        <taxon>rosids</taxon>
        <taxon>fabids</taxon>
        <taxon>Fabales</taxon>
        <taxon>Fabaceae</taxon>
        <taxon>Papilionoideae</taxon>
        <taxon>50 kb inversion clade</taxon>
        <taxon>NPAAA clade</taxon>
        <taxon>indigoferoid/millettioid clade</taxon>
        <taxon>Phaseoleae</taxon>
        <taxon>Canavalia</taxon>
    </lineage>
</organism>
<keyword evidence="3" id="KW-1185">Reference proteome</keyword>
<dbReference type="Proteomes" id="UP001367508">
    <property type="component" value="Unassembled WGS sequence"/>
</dbReference>
<evidence type="ECO:0000313" key="3">
    <source>
        <dbReference type="Proteomes" id="UP001367508"/>
    </source>
</evidence>
<evidence type="ECO:0000256" key="1">
    <source>
        <dbReference type="SAM" id="MobiDB-lite"/>
    </source>
</evidence>
<proteinExistence type="predicted"/>
<accession>A0AAN9KQE7</accession>
<feature type="compositionally biased region" description="Basic residues" evidence="1">
    <location>
        <begin position="1"/>
        <end position="10"/>
    </location>
</feature>
<evidence type="ECO:0000313" key="2">
    <source>
        <dbReference type="EMBL" id="KAK7320368.1"/>
    </source>
</evidence>
<feature type="region of interest" description="Disordered" evidence="1">
    <location>
        <begin position="1"/>
        <end position="43"/>
    </location>
</feature>
<dbReference type="AlphaFoldDB" id="A0AAN9KQE7"/>
<dbReference type="AntiFam" id="ANF00038">
    <property type="entry name" value="Overlaps SRP RNA, same strand"/>
</dbReference>
<gene>
    <name evidence="2" type="ORF">VNO77_29782</name>
</gene>